<evidence type="ECO:0000259" key="1">
    <source>
        <dbReference type="Pfam" id="PF08044"/>
    </source>
</evidence>
<sequence length="197" mass="20437">MSDLEPRDVRASDADRERTHSLLSAAMSQGALTPEEYSERAGQAVNAKTRGELDLLVNDLPLDQLRSAAVDLPHNPTRISASGARPVTTATAIFGGREIGGRAVVGTSLAATAFMGGVELDLRNVEFTAPVLEIHCRAVMGGIEITVPHDVTVEIHGIGIMGGFGGRGAGPGNDGAPRVVIGGFAFMGGVGVRRREG</sequence>
<dbReference type="OrthoDB" id="3625082at2"/>
<reference evidence="3" key="1">
    <citation type="submission" date="2015-06" db="EMBL/GenBank/DDBJ databases">
        <title>Complete genome sequence and metabolic analysis of phthalate degradation pathway in Gordonia sp. QH-11.</title>
        <authorList>
            <person name="Jin D."/>
            <person name="Kong X."/>
            <person name="Bai Z."/>
        </authorList>
    </citation>
    <scope>NUCLEOTIDE SEQUENCE [LARGE SCALE GENOMIC DNA]</scope>
    <source>
        <strain evidence="3">QH-11</strain>
    </source>
</reference>
<dbReference type="Proteomes" id="UP000063789">
    <property type="component" value="Chromosome"/>
</dbReference>
<organism evidence="2 3">
    <name type="scientific">Gordonia phthalatica</name>
    <dbReference type="NCBI Taxonomy" id="1136941"/>
    <lineage>
        <taxon>Bacteria</taxon>
        <taxon>Bacillati</taxon>
        <taxon>Actinomycetota</taxon>
        <taxon>Actinomycetes</taxon>
        <taxon>Mycobacteriales</taxon>
        <taxon>Gordoniaceae</taxon>
        <taxon>Gordonia</taxon>
    </lineage>
</organism>
<dbReference type="PATRIC" id="fig|1136941.3.peg.861"/>
<dbReference type="STRING" id="1136941.ACH46_04260"/>
<protein>
    <recommendedName>
        <fullName evidence="1">DUF1707 domain-containing protein</fullName>
    </recommendedName>
</protein>
<dbReference type="PANTHER" id="PTHR40763">
    <property type="entry name" value="MEMBRANE PROTEIN-RELATED"/>
    <property type="match status" value="1"/>
</dbReference>
<accession>A0A0N9N181</accession>
<name>A0A0N9N181_9ACTN</name>
<dbReference type="InterPro" id="IPR012551">
    <property type="entry name" value="DUF1707_SHOCT-like"/>
</dbReference>
<dbReference type="KEGG" id="goq:ACH46_04260"/>
<dbReference type="Pfam" id="PF08044">
    <property type="entry name" value="DUF1707"/>
    <property type="match status" value="1"/>
</dbReference>
<proteinExistence type="predicted"/>
<evidence type="ECO:0000313" key="3">
    <source>
        <dbReference type="Proteomes" id="UP000063789"/>
    </source>
</evidence>
<feature type="domain" description="DUF1707" evidence="1">
    <location>
        <begin position="9"/>
        <end position="61"/>
    </location>
</feature>
<dbReference type="AlphaFoldDB" id="A0A0N9N181"/>
<reference evidence="2 3" key="2">
    <citation type="journal article" date="2017" name="Int. J. Syst. Evol. Microbiol.">
        <title>Gordonia phthalatica sp. nov., a di-n-butyl phthalate-degrading bacterium isolated from activated sludge.</title>
        <authorList>
            <person name="Jin D."/>
            <person name="Kong X."/>
            <person name="Jia M."/>
            <person name="Yu X."/>
            <person name="Wang X."/>
            <person name="Zhuang X."/>
            <person name="Deng Y."/>
            <person name="Bai Z."/>
        </authorList>
    </citation>
    <scope>NUCLEOTIDE SEQUENCE [LARGE SCALE GENOMIC DNA]</scope>
    <source>
        <strain evidence="2 3">QH-11</strain>
    </source>
</reference>
<dbReference type="PANTHER" id="PTHR40763:SF4">
    <property type="entry name" value="DUF1707 DOMAIN-CONTAINING PROTEIN"/>
    <property type="match status" value="1"/>
</dbReference>
<evidence type="ECO:0000313" key="2">
    <source>
        <dbReference type="EMBL" id="ALG83868.1"/>
    </source>
</evidence>
<gene>
    <name evidence="2" type="ORF">ACH46_04260</name>
</gene>
<dbReference type="RefSeq" id="WP_062391829.1">
    <property type="nucleotide sequence ID" value="NZ_CP011853.1"/>
</dbReference>
<keyword evidence="3" id="KW-1185">Reference proteome</keyword>
<dbReference type="EMBL" id="CP011853">
    <property type="protein sequence ID" value="ALG83868.1"/>
    <property type="molecule type" value="Genomic_DNA"/>
</dbReference>